<evidence type="ECO:0000313" key="2">
    <source>
        <dbReference type="Proteomes" id="UP000800038"/>
    </source>
</evidence>
<protein>
    <submittedName>
        <fullName evidence="1">Uncharacterized protein</fullName>
    </submittedName>
</protein>
<dbReference type="PANTHER" id="PTHR47843">
    <property type="entry name" value="BTB DOMAIN-CONTAINING PROTEIN-RELATED"/>
    <property type="match status" value="1"/>
</dbReference>
<reference evidence="1" key="1">
    <citation type="journal article" date="2020" name="Stud. Mycol.">
        <title>101 Dothideomycetes genomes: a test case for predicting lifestyles and emergence of pathogens.</title>
        <authorList>
            <person name="Haridas S."/>
            <person name="Albert R."/>
            <person name="Binder M."/>
            <person name="Bloem J."/>
            <person name="Labutti K."/>
            <person name="Salamov A."/>
            <person name="Andreopoulos B."/>
            <person name="Baker S."/>
            <person name="Barry K."/>
            <person name="Bills G."/>
            <person name="Bluhm B."/>
            <person name="Cannon C."/>
            <person name="Castanera R."/>
            <person name="Culley D."/>
            <person name="Daum C."/>
            <person name="Ezra D."/>
            <person name="Gonzalez J."/>
            <person name="Henrissat B."/>
            <person name="Kuo A."/>
            <person name="Liang C."/>
            <person name="Lipzen A."/>
            <person name="Lutzoni F."/>
            <person name="Magnuson J."/>
            <person name="Mondo S."/>
            <person name="Nolan M."/>
            <person name="Ohm R."/>
            <person name="Pangilinan J."/>
            <person name="Park H.-J."/>
            <person name="Ramirez L."/>
            <person name="Alfaro M."/>
            <person name="Sun H."/>
            <person name="Tritt A."/>
            <person name="Yoshinaga Y."/>
            <person name="Zwiers L.-H."/>
            <person name="Turgeon B."/>
            <person name="Goodwin S."/>
            <person name="Spatafora J."/>
            <person name="Crous P."/>
            <person name="Grigoriev I."/>
        </authorList>
    </citation>
    <scope>NUCLEOTIDE SEQUENCE</scope>
    <source>
        <strain evidence="1">CBS 161.51</strain>
    </source>
</reference>
<evidence type="ECO:0000313" key="1">
    <source>
        <dbReference type="EMBL" id="KAF1946626.1"/>
    </source>
</evidence>
<dbReference type="PANTHER" id="PTHR47843:SF2">
    <property type="entry name" value="BTB DOMAIN-CONTAINING PROTEIN"/>
    <property type="match status" value="1"/>
</dbReference>
<dbReference type="EMBL" id="ML976002">
    <property type="protein sequence ID" value="KAF1946626.1"/>
    <property type="molecule type" value="Genomic_DNA"/>
</dbReference>
<dbReference type="Gene3D" id="3.30.710.10">
    <property type="entry name" value="Potassium Channel Kv1.1, Chain A"/>
    <property type="match status" value="1"/>
</dbReference>
<dbReference type="AlphaFoldDB" id="A0A6A5T7A3"/>
<dbReference type="CDD" id="cd18186">
    <property type="entry name" value="BTB_POZ_ZBTB_KLHL-like"/>
    <property type="match status" value="1"/>
</dbReference>
<name>A0A6A5T7A3_9PLEO</name>
<feature type="non-terminal residue" evidence="1">
    <location>
        <position position="1"/>
    </location>
</feature>
<dbReference type="InterPro" id="IPR011333">
    <property type="entry name" value="SKP1/BTB/POZ_sf"/>
</dbReference>
<accession>A0A6A5T7A3</accession>
<organism evidence="1 2">
    <name type="scientific">Clathrospora elynae</name>
    <dbReference type="NCBI Taxonomy" id="706981"/>
    <lineage>
        <taxon>Eukaryota</taxon>
        <taxon>Fungi</taxon>
        <taxon>Dikarya</taxon>
        <taxon>Ascomycota</taxon>
        <taxon>Pezizomycotina</taxon>
        <taxon>Dothideomycetes</taxon>
        <taxon>Pleosporomycetidae</taxon>
        <taxon>Pleosporales</taxon>
        <taxon>Diademaceae</taxon>
        <taxon>Clathrospora</taxon>
    </lineage>
</organism>
<proteinExistence type="predicted"/>
<dbReference type="OrthoDB" id="1022638at2759"/>
<keyword evidence="2" id="KW-1185">Reference proteome</keyword>
<gene>
    <name evidence="1" type="ORF">EJ02DRAFT_493750</name>
</gene>
<sequence length="100" mass="11444">AEFFRRALNGNWKEAEPRILELPEDEPDVFAHYPHGIYIGKLATMQQDDGELLTGPWEETLHILNAEYNALFRVYILAEKLQDLSIKNATLGAVFDVTKL</sequence>
<dbReference type="Proteomes" id="UP000800038">
    <property type="component" value="Unassembled WGS sequence"/>
</dbReference>